<dbReference type="VEuPathDB" id="FungiDB:CC77DRAFT_958348"/>
<organism evidence="5 6">
    <name type="scientific">Alternaria alternata</name>
    <name type="common">Alternaria rot fungus</name>
    <name type="synonym">Torula alternata</name>
    <dbReference type="NCBI Taxonomy" id="5599"/>
    <lineage>
        <taxon>Eukaryota</taxon>
        <taxon>Fungi</taxon>
        <taxon>Dikarya</taxon>
        <taxon>Ascomycota</taxon>
        <taxon>Pezizomycotina</taxon>
        <taxon>Dothideomycetes</taxon>
        <taxon>Pleosporomycetidae</taxon>
        <taxon>Pleosporales</taxon>
        <taxon>Pleosporineae</taxon>
        <taxon>Pleosporaceae</taxon>
        <taxon>Alternaria</taxon>
        <taxon>Alternaria sect. Alternaria</taxon>
        <taxon>Alternaria alternata complex</taxon>
    </lineage>
</organism>
<name>A0A177DV24_ALTAL</name>
<comment type="similarity">
    <text evidence="1 4">Belongs to the short-chain dehydrogenases/reductases (SDR) family.</text>
</comment>
<dbReference type="AlphaFoldDB" id="A0A177DV24"/>
<dbReference type="SUPFAM" id="SSF51735">
    <property type="entry name" value="NAD(P)-binding Rossmann-fold domains"/>
    <property type="match status" value="1"/>
</dbReference>
<evidence type="ECO:0000256" key="1">
    <source>
        <dbReference type="ARBA" id="ARBA00006484"/>
    </source>
</evidence>
<keyword evidence="2" id="KW-0521">NADP</keyword>
<dbReference type="Proteomes" id="UP000077248">
    <property type="component" value="Unassembled WGS sequence"/>
</dbReference>
<dbReference type="InterPro" id="IPR036291">
    <property type="entry name" value="NAD(P)-bd_dom_sf"/>
</dbReference>
<dbReference type="InterPro" id="IPR020904">
    <property type="entry name" value="Sc_DH/Rdtase_CS"/>
</dbReference>
<dbReference type="GO" id="GO:0016491">
    <property type="term" value="F:oxidoreductase activity"/>
    <property type="evidence" value="ECO:0007669"/>
    <property type="project" value="UniProtKB-KW"/>
</dbReference>
<keyword evidence="3" id="KW-0560">Oxidoreductase</keyword>
<evidence type="ECO:0000313" key="5">
    <source>
        <dbReference type="EMBL" id="OAG23543.1"/>
    </source>
</evidence>
<reference evidence="5 6" key="1">
    <citation type="submission" date="2016-05" db="EMBL/GenBank/DDBJ databases">
        <title>Comparative analysis of secretome profiles of manganese(II)-oxidizing ascomycete fungi.</title>
        <authorList>
            <consortium name="DOE Joint Genome Institute"/>
            <person name="Zeiner C.A."/>
            <person name="Purvine S.O."/>
            <person name="Zink E.M."/>
            <person name="Wu S."/>
            <person name="Pasa-Tolic L."/>
            <person name="Chaput D.L."/>
            <person name="Haridas S."/>
            <person name="Grigoriev I.V."/>
            <person name="Santelli C.M."/>
            <person name="Hansel C.M."/>
        </authorList>
    </citation>
    <scope>NUCLEOTIDE SEQUENCE [LARGE SCALE GENOMIC DNA]</scope>
    <source>
        <strain evidence="5 6">SRC1lrK2f</strain>
    </source>
</reference>
<dbReference type="PRINTS" id="PR00080">
    <property type="entry name" value="SDRFAMILY"/>
</dbReference>
<protein>
    <submittedName>
        <fullName evidence="5">NAD(P)-binding protein</fullName>
    </submittedName>
</protein>
<dbReference type="InterPro" id="IPR002347">
    <property type="entry name" value="SDR_fam"/>
</dbReference>
<dbReference type="PANTHER" id="PTHR24320:SF154">
    <property type="entry name" value="OXIDOREDUCTASE, SHORT-CHAIN DEHYDROGENASE_REDUCTASE FAMILY (AFU_ORTHOLOGUE AFUA_2G04560)"/>
    <property type="match status" value="1"/>
</dbReference>
<evidence type="ECO:0000256" key="3">
    <source>
        <dbReference type="ARBA" id="ARBA00023002"/>
    </source>
</evidence>
<gene>
    <name evidence="5" type="ORF">CC77DRAFT_958348</name>
</gene>
<dbReference type="EMBL" id="KV441473">
    <property type="protein sequence ID" value="OAG23543.1"/>
    <property type="molecule type" value="Genomic_DNA"/>
</dbReference>
<sequence length="315" mass="34487">MQGFKDFDPAKDVGDLLGKVIVITGGTAGLGEESVRAFVAHNPLHIYFTGRNIIAANTLISDIKVKYPTASLSFIKMDLSSLRAVKESIAEGFKHDRLDILMNNAGIIAKPAALSIDGYEIQFATNYLGHAMLTKQLLPVLLKTAKDPNSDVRIINTTSAGYEFHRAIKGGISFEELDSGSTMSRLVLGGWIRYGQSKLATILFTRELARRHPELTSVVIHPGLVKTPMNTEMAGLSKFFVNVTSRLSGEKWLEPHQGVLNQLWSADGAEKGALNNGAYYTPVGVDSTERLTAEARNQALAEKLWEWTESVLLKV</sequence>
<dbReference type="PANTHER" id="PTHR24320">
    <property type="entry name" value="RETINOL DEHYDROGENASE"/>
    <property type="match status" value="1"/>
</dbReference>
<dbReference type="PROSITE" id="PS00061">
    <property type="entry name" value="ADH_SHORT"/>
    <property type="match status" value="1"/>
</dbReference>
<dbReference type="PRINTS" id="PR00081">
    <property type="entry name" value="GDHRDH"/>
</dbReference>
<dbReference type="Pfam" id="PF00106">
    <property type="entry name" value="adh_short"/>
    <property type="match status" value="1"/>
</dbReference>
<evidence type="ECO:0000256" key="2">
    <source>
        <dbReference type="ARBA" id="ARBA00022857"/>
    </source>
</evidence>
<keyword evidence="6" id="KW-1185">Reference proteome</keyword>
<evidence type="ECO:0000313" key="6">
    <source>
        <dbReference type="Proteomes" id="UP000077248"/>
    </source>
</evidence>
<dbReference type="KEGG" id="aalt:CC77DRAFT_958348"/>
<evidence type="ECO:0000256" key="4">
    <source>
        <dbReference type="RuleBase" id="RU000363"/>
    </source>
</evidence>
<proteinExistence type="inferred from homology"/>
<accession>A0A177DV24</accession>
<dbReference type="STRING" id="5599.A0A177DV24"/>
<dbReference type="GeneID" id="29121140"/>
<dbReference type="Gene3D" id="3.40.50.720">
    <property type="entry name" value="NAD(P)-binding Rossmann-like Domain"/>
    <property type="match status" value="1"/>
</dbReference>
<dbReference type="RefSeq" id="XP_018388964.1">
    <property type="nucleotide sequence ID" value="XM_018535546.1"/>
</dbReference>